<dbReference type="SUPFAM" id="SSF48264">
    <property type="entry name" value="Cytochrome P450"/>
    <property type="match status" value="1"/>
</dbReference>
<name>A0A2T0SS23_9PSEU</name>
<keyword evidence="2 7" id="KW-0349">Heme</keyword>
<evidence type="ECO:0000256" key="4">
    <source>
        <dbReference type="ARBA" id="ARBA00023002"/>
    </source>
</evidence>
<dbReference type="GO" id="GO:0005506">
    <property type="term" value="F:iron ion binding"/>
    <property type="evidence" value="ECO:0007669"/>
    <property type="project" value="InterPro"/>
</dbReference>
<evidence type="ECO:0000313" key="9">
    <source>
        <dbReference type="Proteomes" id="UP000239494"/>
    </source>
</evidence>
<dbReference type="Gene3D" id="1.10.630.10">
    <property type="entry name" value="Cytochrome P450"/>
    <property type="match status" value="1"/>
</dbReference>
<comment type="caution">
    <text evidence="8">The sequence shown here is derived from an EMBL/GenBank/DDBJ whole genome shotgun (WGS) entry which is preliminary data.</text>
</comment>
<dbReference type="InterPro" id="IPR001128">
    <property type="entry name" value="Cyt_P450"/>
</dbReference>
<gene>
    <name evidence="8" type="ORF">CLV43_112123</name>
</gene>
<dbReference type="PRINTS" id="PR00385">
    <property type="entry name" value="P450"/>
</dbReference>
<dbReference type="Proteomes" id="UP000239494">
    <property type="component" value="Unassembled WGS sequence"/>
</dbReference>
<reference evidence="8 9" key="1">
    <citation type="submission" date="2018-03" db="EMBL/GenBank/DDBJ databases">
        <title>Genomic Encyclopedia of Archaeal and Bacterial Type Strains, Phase II (KMG-II): from individual species to whole genera.</title>
        <authorList>
            <person name="Goeker M."/>
        </authorList>
    </citation>
    <scope>NUCLEOTIDE SEQUENCE [LARGE SCALE GENOMIC DNA]</scope>
    <source>
        <strain evidence="8 9">DSM 44720</strain>
    </source>
</reference>
<keyword evidence="9" id="KW-1185">Reference proteome</keyword>
<dbReference type="InterPro" id="IPR036396">
    <property type="entry name" value="Cyt_P450_sf"/>
</dbReference>
<accession>A0A2T0SS23</accession>
<dbReference type="PANTHER" id="PTHR46696:SF1">
    <property type="entry name" value="CYTOCHROME P450 YJIB-RELATED"/>
    <property type="match status" value="1"/>
</dbReference>
<dbReference type="InterPro" id="IPR017972">
    <property type="entry name" value="Cyt_P450_CS"/>
</dbReference>
<dbReference type="GO" id="GO:0004497">
    <property type="term" value="F:monooxygenase activity"/>
    <property type="evidence" value="ECO:0007669"/>
    <property type="project" value="UniProtKB-KW"/>
</dbReference>
<dbReference type="OrthoDB" id="141712at2"/>
<evidence type="ECO:0000313" key="8">
    <source>
        <dbReference type="EMBL" id="PRY36198.1"/>
    </source>
</evidence>
<dbReference type="InterPro" id="IPR002397">
    <property type="entry name" value="Cyt_P450_B"/>
</dbReference>
<comment type="similarity">
    <text evidence="1 7">Belongs to the cytochrome P450 family.</text>
</comment>
<evidence type="ECO:0000256" key="7">
    <source>
        <dbReference type="RuleBase" id="RU000461"/>
    </source>
</evidence>
<dbReference type="RefSeq" id="WP_106192707.1">
    <property type="nucleotide sequence ID" value="NZ_PVTF01000012.1"/>
</dbReference>
<dbReference type="EMBL" id="PVTF01000012">
    <property type="protein sequence ID" value="PRY36198.1"/>
    <property type="molecule type" value="Genomic_DNA"/>
</dbReference>
<protein>
    <submittedName>
        <fullName evidence="8">Cytochrome P450</fullName>
    </submittedName>
</protein>
<proteinExistence type="inferred from homology"/>
<dbReference type="AlphaFoldDB" id="A0A2T0SS23"/>
<dbReference type="PANTHER" id="PTHR46696">
    <property type="entry name" value="P450, PUTATIVE (EUROFUNG)-RELATED"/>
    <property type="match status" value="1"/>
</dbReference>
<keyword evidence="3 7" id="KW-0479">Metal-binding</keyword>
<evidence type="ECO:0000256" key="5">
    <source>
        <dbReference type="ARBA" id="ARBA00023004"/>
    </source>
</evidence>
<dbReference type="PRINTS" id="PR00359">
    <property type="entry name" value="BP450"/>
</dbReference>
<dbReference type="FunFam" id="1.10.630.10:FF:000018">
    <property type="entry name" value="Cytochrome P450 monooxygenase"/>
    <property type="match status" value="1"/>
</dbReference>
<keyword evidence="6 7" id="KW-0503">Monooxygenase</keyword>
<evidence type="ECO:0000256" key="1">
    <source>
        <dbReference type="ARBA" id="ARBA00010617"/>
    </source>
</evidence>
<dbReference type="PROSITE" id="PS00086">
    <property type="entry name" value="CYTOCHROME_P450"/>
    <property type="match status" value="1"/>
</dbReference>
<sequence length="398" mass="43974">MTTSQQPRSYPFGEAVRLDLDPTYEQLRETEPVSRVRLPYGGDAWLLTKYDDVRTVLGDLRFSRAAVVGRDVPRASPAIMSRPSILNMDPPEHGRLRKLVAKGFTMRRVEQLRERAQDLVDGLLDDVEAKGAPADLVEALNMPLPITIICELLGVPYEDRGEFRNWSDRALAITAFTPEEITSAFESLQDYIAGLVAERRKSPTEDVLGTLVTARDEGDRLSEEELVNFGVTLLVAGHETTANQLGNFTYQLLTHPERLAELRADPDLVPAAVEELLRITPLGGSAGFPRIAVEDVELSGVTVKAGDAVFIGQAGNRDPAVFDRPGEIDFHRENNAHVAFGHGVHHCIGAPLARMELQVGIGTLLRRFPTLELAVPADEVPFRKGRLVRGPDQLLVRW</sequence>
<dbReference type="Pfam" id="PF00067">
    <property type="entry name" value="p450"/>
    <property type="match status" value="1"/>
</dbReference>
<dbReference type="CDD" id="cd11031">
    <property type="entry name" value="Cyp158A-like"/>
    <property type="match status" value="1"/>
</dbReference>
<evidence type="ECO:0000256" key="6">
    <source>
        <dbReference type="ARBA" id="ARBA00023033"/>
    </source>
</evidence>
<dbReference type="GO" id="GO:0020037">
    <property type="term" value="F:heme binding"/>
    <property type="evidence" value="ECO:0007669"/>
    <property type="project" value="InterPro"/>
</dbReference>
<keyword evidence="5 7" id="KW-0408">Iron</keyword>
<dbReference type="GO" id="GO:0016705">
    <property type="term" value="F:oxidoreductase activity, acting on paired donors, with incorporation or reduction of molecular oxygen"/>
    <property type="evidence" value="ECO:0007669"/>
    <property type="project" value="InterPro"/>
</dbReference>
<keyword evidence="4 7" id="KW-0560">Oxidoreductase</keyword>
<organism evidence="8 9">
    <name type="scientific">Umezawaea tangerina</name>
    <dbReference type="NCBI Taxonomy" id="84725"/>
    <lineage>
        <taxon>Bacteria</taxon>
        <taxon>Bacillati</taxon>
        <taxon>Actinomycetota</taxon>
        <taxon>Actinomycetes</taxon>
        <taxon>Pseudonocardiales</taxon>
        <taxon>Pseudonocardiaceae</taxon>
        <taxon>Umezawaea</taxon>
    </lineage>
</organism>
<evidence type="ECO:0000256" key="2">
    <source>
        <dbReference type="ARBA" id="ARBA00022617"/>
    </source>
</evidence>
<evidence type="ECO:0000256" key="3">
    <source>
        <dbReference type="ARBA" id="ARBA00022723"/>
    </source>
</evidence>